<dbReference type="PANTHER" id="PTHR32123:SF9">
    <property type="entry name" value="PROTEIN SPINDLY"/>
    <property type="match status" value="1"/>
</dbReference>
<evidence type="ECO:0000256" key="2">
    <source>
        <dbReference type="SAM" id="Coils"/>
    </source>
</evidence>
<sequence length="641" mass="73329">MEDDFQIEFMSLPLEDLQDHYGKLFERYRQMRDDAEADTQRIHELKRNLETAYAAENYLSQEIEELMRTLASIEKESKGKTKVETELEDLRRQHHTLSTDYSTLQQDYATLSAENAEMRKQLETVKSAKRLSTSSIVDAGTEELTQRIASLEGENFSLMKKLEEFQESMVRQTMALAERESNIEVLRDQVTCLEENLRSKREDLDEKTVLLESTQEHLADANARLALLETKPEGVDRKGNSLFAEVDDQRQAMKKLLAAQKKSYIDMKKICHDSQSEIRRLKRENIAMHTELKECSSIFCSADRTYQDKLNERIRQLLGQVEGLEKQLNVSQSRLRDLANDKGVAWLDSMLNFCKQETDELKKQLHGVRIQKASLEEQLRNVQQEMTRWRFEALKTRCVLLDREDLLTEHRIEFKAIRAIEFNITQKEQETARPRIVHASPATPTERKPQIPSTPLRSIKNENSSAMYNTPPENISVKPEVNGQSGDSTPVSLKSNIEFKENVGTPQTQPRSTISLKSELSSDKYLRDSNMQSNSLANELQMALPKNFKKEPPGLDAQPGPSILSKQSHAFITEDNCEKNVQFSAAGPTVHEISANVSIGLDATNDGSNKEGQQKAFVKEVRKKPNIIVRHVVVPSKHRPM</sequence>
<protein>
    <recommendedName>
        <fullName evidence="5">Protein Spindly</fullName>
    </recommendedName>
</protein>
<dbReference type="OrthoDB" id="2121607at2759"/>
<evidence type="ECO:0000256" key="1">
    <source>
        <dbReference type="ARBA" id="ARBA00023054"/>
    </source>
</evidence>
<dbReference type="EMBL" id="GAKP01011378">
    <property type="protein sequence ID" value="JAC47574.1"/>
    <property type="molecule type" value="Transcribed_RNA"/>
</dbReference>
<feature type="coiled-coil region" evidence="2">
    <location>
        <begin position="14"/>
        <end position="231"/>
    </location>
</feature>
<organism evidence="4">
    <name type="scientific">Bactrocera dorsalis</name>
    <name type="common">Oriental fruit fly</name>
    <name type="synonym">Dacus dorsalis</name>
    <dbReference type="NCBI Taxonomy" id="27457"/>
    <lineage>
        <taxon>Eukaryota</taxon>
        <taxon>Metazoa</taxon>
        <taxon>Ecdysozoa</taxon>
        <taxon>Arthropoda</taxon>
        <taxon>Hexapoda</taxon>
        <taxon>Insecta</taxon>
        <taxon>Pterygota</taxon>
        <taxon>Neoptera</taxon>
        <taxon>Endopterygota</taxon>
        <taxon>Diptera</taxon>
        <taxon>Brachycera</taxon>
        <taxon>Muscomorpha</taxon>
        <taxon>Tephritoidea</taxon>
        <taxon>Tephritidae</taxon>
        <taxon>Bactrocera</taxon>
        <taxon>Bactrocera</taxon>
    </lineage>
</organism>
<dbReference type="InterPro" id="IPR051149">
    <property type="entry name" value="Spindly/BICDR_Dynein_Adapter"/>
</dbReference>
<feature type="compositionally biased region" description="Polar residues" evidence="3">
    <location>
        <begin position="482"/>
        <end position="492"/>
    </location>
</feature>
<evidence type="ECO:0008006" key="5">
    <source>
        <dbReference type="Google" id="ProtNLM"/>
    </source>
</evidence>
<reference evidence="4" key="1">
    <citation type="journal article" date="2014" name="BMC Genomics">
        <title>Characterizing the developmental transcriptome of the oriental fruit fly, Bactrocera dorsalis (Diptera: Tephritidae) through comparative genomic analysis with Drosophila melanogaster utilizing modENCODE datasets.</title>
        <authorList>
            <person name="Geib S.M."/>
            <person name="Calla B."/>
            <person name="Hall B."/>
            <person name="Hou S."/>
            <person name="Manoukis N.C."/>
        </authorList>
    </citation>
    <scope>NUCLEOTIDE SEQUENCE</scope>
    <source>
        <strain evidence="4">Punador</strain>
    </source>
</reference>
<dbReference type="AlphaFoldDB" id="A0A034VYR5"/>
<proteinExistence type="predicted"/>
<feature type="compositionally biased region" description="Polar residues" evidence="3">
    <location>
        <begin position="451"/>
        <end position="473"/>
    </location>
</feature>
<evidence type="ECO:0000256" key="3">
    <source>
        <dbReference type="SAM" id="MobiDB-lite"/>
    </source>
</evidence>
<evidence type="ECO:0000313" key="4">
    <source>
        <dbReference type="EMBL" id="JAC47574.1"/>
    </source>
</evidence>
<accession>A0A034VYR5</accession>
<name>A0A034VYR5_BACDO</name>
<feature type="region of interest" description="Disordered" evidence="3">
    <location>
        <begin position="428"/>
        <end position="492"/>
    </location>
</feature>
<keyword evidence="1 2" id="KW-0175">Coiled coil</keyword>
<feature type="coiled-coil region" evidence="2">
    <location>
        <begin position="307"/>
        <end position="392"/>
    </location>
</feature>
<dbReference type="PANTHER" id="PTHR32123">
    <property type="entry name" value="BICD FAMILY-LIKE CARGO ADAPTER"/>
    <property type="match status" value="1"/>
</dbReference>